<reference evidence="2" key="1">
    <citation type="submission" date="2024-06" db="EMBL/GenBank/DDBJ databases">
        <title>A Novel Isolate, Dehalogenimonas sp. Strain 4OHTPN, Dechlorinates Aromatic 4 Hydroxy chlorothalonil by a Novel Reductive Dehalogenase.</title>
        <authorList>
            <person name="Liu G."/>
        </authorList>
    </citation>
    <scope>NUCLEOTIDE SEQUENCE</scope>
    <source>
        <strain evidence="2">4OHTPN</strain>
    </source>
</reference>
<protein>
    <submittedName>
        <fullName evidence="2">AzlD domain-containing protein</fullName>
    </submittedName>
</protein>
<dbReference type="Pfam" id="PF05437">
    <property type="entry name" value="AzlD"/>
    <property type="match status" value="1"/>
</dbReference>
<sequence length="108" mass="11561">MRPEMLLLFLGMAAVTFLPRFLPMALVSRLTIPDRAKVFLEYVPVAVLSALVFPAVFAGDGGEVGAEPRLLLSAAAVLLFAWKVRNLFGSVVLGMAAYWALGLLPGLS</sequence>
<keyword evidence="1" id="KW-0812">Transmembrane</keyword>
<feature type="transmembrane region" description="Helical" evidence="1">
    <location>
        <begin position="70"/>
        <end position="101"/>
    </location>
</feature>
<proteinExistence type="predicted"/>
<evidence type="ECO:0000256" key="1">
    <source>
        <dbReference type="SAM" id="Phobius"/>
    </source>
</evidence>
<dbReference type="RefSeq" id="WP_353714293.1">
    <property type="nucleotide sequence ID" value="NZ_CP159307.1"/>
</dbReference>
<dbReference type="EMBL" id="CP159307">
    <property type="protein sequence ID" value="XCH33038.1"/>
    <property type="molecule type" value="Genomic_DNA"/>
</dbReference>
<gene>
    <name evidence="2" type="ORF">ABV300_07755</name>
</gene>
<name>A0AAU8G812_9CHLR</name>
<keyword evidence="1" id="KW-1133">Transmembrane helix</keyword>
<organism evidence="2">
    <name type="scientific">Dehalogenimonas sp. 4OHTPN</name>
    <dbReference type="NCBI Taxonomy" id="3166643"/>
    <lineage>
        <taxon>Bacteria</taxon>
        <taxon>Bacillati</taxon>
        <taxon>Chloroflexota</taxon>
        <taxon>Dehalococcoidia</taxon>
        <taxon>Dehalococcoidales</taxon>
        <taxon>Dehalococcoidaceae</taxon>
        <taxon>Dehalogenimonas</taxon>
    </lineage>
</organism>
<feature type="transmembrane region" description="Helical" evidence="1">
    <location>
        <begin position="39"/>
        <end position="58"/>
    </location>
</feature>
<dbReference type="AlphaFoldDB" id="A0AAU8G812"/>
<accession>A0AAU8G812</accession>
<evidence type="ECO:0000313" key="2">
    <source>
        <dbReference type="EMBL" id="XCH33038.1"/>
    </source>
</evidence>
<dbReference type="InterPro" id="IPR008407">
    <property type="entry name" value="Brnchd-chn_aa_trnsp_AzlD"/>
</dbReference>
<keyword evidence="1" id="KW-0472">Membrane</keyword>